<dbReference type="InterPro" id="IPR029001">
    <property type="entry name" value="ITPase-like_fam"/>
</dbReference>
<dbReference type="AlphaFoldDB" id="A0A3M8T2G9"/>
<feature type="active site" description="Proton acceptor" evidence="9">
    <location>
        <position position="78"/>
    </location>
</feature>
<keyword evidence="4 9" id="KW-0546">Nucleotide metabolism</keyword>
<evidence type="ECO:0000256" key="6">
    <source>
        <dbReference type="ARBA" id="ARBA00053369"/>
    </source>
</evidence>
<comment type="function">
    <text evidence="6 9">Nucleoside triphosphate pyrophosphatase that hydrolyzes 7-methyl-GTP (m(7)GTP). May have a dual role in cell division arrest and in preventing the incorporation of modified nucleotides into cellular nucleic acids.</text>
</comment>
<dbReference type="GO" id="GO:0005737">
    <property type="term" value="C:cytoplasm"/>
    <property type="evidence" value="ECO:0007669"/>
    <property type="project" value="UniProtKB-SubCell"/>
</dbReference>
<evidence type="ECO:0000256" key="7">
    <source>
        <dbReference type="ARBA" id="ARBA00060749"/>
    </source>
</evidence>
<dbReference type="SUPFAM" id="SSF52972">
    <property type="entry name" value="ITPase-like"/>
    <property type="match status" value="1"/>
</dbReference>
<dbReference type="Gene3D" id="3.90.950.10">
    <property type="match status" value="1"/>
</dbReference>
<evidence type="ECO:0000256" key="8">
    <source>
        <dbReference type="ARBA" id="ARBA00068163"/>
    </source>
</evidence>
<comment type="similarity">
    <text evidence="7 9">Belongs to the Maf family. YceF subfamily.</text>
</comment>
<evidence type="ECO:0000256" key="9">
    <source>
        <dbReference type="HAMAP-Rule" id="MF_00528"/>
    </source>
</evidence>
<dbReference type="GO" id="GO:0009117">
    <property type="term" value="P:nucleotide metabolic process"/>
    <property type="evidence" value="ECO:0007669"/>
    <property type="project" value="UniProtKB-KW"/>
</dbReference>
<dbReference type="Proteomes" id="UP000267049">
    <property type="component" value="Unassembled WGS sequence"/>
</dbReference>
<dbReference type="PANTHER" id="PTHR43213">
    <property type="entry name" value="BIFUNCTIONAL DTTP/UTP PYROPHOSPHATASE/METHYLTRANSFERASE PROTEIN-RELATED"/>
    <property type="match status" value="1"/>
</dbReference>
<comment type="caution">
    <text evidence="9">Lacks conserved residue(s) required for the propagation of feature annotation.</text>
</comment>
<dbReference type="HAMAP" id="MF_00528">
    <property type="entry name" value="Maf"/>
    <property type="match status" value="1"/>
</dbReference>
<evidence type="ECO:0000256" key="5">
    <source>
        <dbReference type="ARBA" id="ARBA00050213"/>
    </source>
</evidence>
<keyword evidence="11" id="KW-1185">Reference proteome</keyword>
<comment type="catalytic activity">
    <reaction evidence="5 9">
        <text>N(7)-methyl-GTP + H2O = N(7)-methyl-GMP + diphosphate + H(+)</text>
        <dbReference type="Rhea" id="RHEA:58744"/>
        <dbReference type="ChEBI" id="CHEBI:15377"/>
        <dbReference type="ChEBI" id="CHEBI:15378"/>
        <dbReference type="ChEBI" id="CHEBI:33019"/>
        <dbReference type="ChEBI" id="CHEBI:58285"/>
        <dbReference type="ChEBI" id="CHEBI:87133"/>
    </reaction>
</comment>
<evidence type="ECO:0000256" key="3">
    <source>
        <dbReference type="ARBA" id="ARBA00022801"/>
    </source>
</evidence>
<accession>A0A3M8T2G9</accession>
<evidence type="ECO:0000256" key="1">
    <source>
        <dbReference type="ARBA" id="ARBA00004496"/>
    </source>
</evidence>
<evidence type="ECO:0000256" key="2">
    <source>
        <dbReference type="ARBA" id="ARBA00022490"/>
    </source>
</evidence>
<dbReference type="OrthoDB" id="9813694at2"/>
<reference evidence="10 11" key="1">
    <citation type="submission" date="2018-11" db="EMBL/GenBank/DDBJ databases">
        <title>Lysobacter cryohumiis sp. nov., isolated from soil in the Tianshan Mountains, Xinjiang, China.</title>
        <authorList>
            <person name="Luo Y."/>
            <person name="Sheng H."/>
        </authorList>
    </citation>
    <scope>NUCLEOTIDE SEQUENCE [LARGE SCALE GENOMIC DNA]</scope>
    <source>
        <strain evidence="10 11">ZS60</strain>
    </source>
</reference>
<comment type="cofactor">
    <cofactor evidence="9">
        <name>a divalent metal cation</name>
        <dbReference type="ChEBI" id="CHEBI:60240"/>
    </cofactor>
</comment>
<dbReference type="FunFam" id="3.90.950.10:FF:000005">
    <property type="entry name" value="7-methyl-GTP pyrophosphatase"/>
    <property type="match status" value="1"/>
</dbReference>
<dbReference type="GO" id="GO:0047429">
    <property type="term" value="F:nucleoside triphosphate diphosphatase activity"/>
    <property type="evidence" value="ECO:0007669"/>
    <property type="project" value="InterPro"/>
</dbReference>
<gene>
    <name evidence="10" type="ORF">EER27_03940</name>
</gene>
<feature type="site" description="Important for substrate specificity" evidence="9">
    <location>
        <position position="162"/>
    </location>
</feature>
<dbReference type="NCBIfam" id="TIGR00172">
    <property type="entry name" value="maf"/>
    <property type="match status" value="1"/>
</dbReference>
<evidence type="ECO:0000256" key="4">
    <source>
        <dbReference type="ARBA" id="ARBA00023080"/>
    </source>
</evidence>
<dbReference type="Pfam" id="PF02545">
    <property type="entry name" value="Maf"/>
    <property type="match status" value="1"/>
</dbReference>
<organism evidence="10 11">
    <name type="scientific">Montanilutibacter psychrotolerans</name>
    <dbReference type="NCBI Taxonomy" id="1327343"/>
    <lineage>
        <taxon>Bacteria</taxon>
        <taxon>Pseudomonadati</taxon>
        <taxon>Pseudomonadota</taxon>
        <taxon>Gammaproteobacteria</taxon>
        <taxon>Lysobacterales</taxon>
        <taxon>Lysobacteraceae</taxon>
        <taxon>Montanilutibacter</taxon>
    </lineage>
</organism>
<evidence type="ECO:0000313" key="10">
    <source>
        <dbReference type="EMBL" id="RNF84952.1"/>
    </source>
</evidence>
<comment type="subcellular location">
    <subcellularLocation>
        <location evidence="1 9">Cytoplasm</location>
    </subcellularLocation>
</comment>
<feature type="site" description="Important for substrate specificity" evidence="9">
    <location>
        <position position="21"/>
    </location>
</feature>
<sequence>MPFHDNPTAQQPLILASTSRYRRELLERLRLPFSIARPESDETALPDETPAALALRLAHAKAAAVAALHPDAWVIGSDQVAELGTATLGKPGNREAAVGQLAAMSGQPVRFRTGVCLYRQGVTPHLWLDTTTVRFRTLRGDEIGRYVDAEQPFDCAGSFKCEGLGISLFDAIETQDPTALIGLPLIATARLLREAGFSVP</sequence>
<dbReference type="PIRSF" id="PIRSF006305">
    <property type="entry name" value="Maf"/>
    <property type="match status" value="1"/>
</dbReference>
<comment type="caution">
    <text evidence="10">The sequence shown here is derived from an EMBL/GenBank/DDBJ whole genome shotgun (WGS) entry which is preliminary data.</text>
</comment>
<dbReference type="RefSeq" id="WP_123086740.1">
    <property type="nucleotide sequence ID" value="NZ_RIBS01000002.1"/>
</dbReference>
<dbReference type="EMBL" id="RIBS01000002">
    <property type="protein sequence ID" value="RNF84952.1"/>
    <property type="molecule type" value="Genomic_DNA"/>
</dbReference>
<protein>
    <recommendedName>
        <fullName evidence="8 9">7-methyl-GTP pyrophosphatase</fullName>
        <shortName evidence="9">m(7)GTP pyrophosphatase</shortName>
        <ecNumber evidence="9">3.6.1.-</ecNumber>
    </recommendedName>
</protein>
<proteinExistence type="inferred from homology"/>
<name>A0A3M8T2G9_9GAMM</name>
<keyword evidence="2 9" id="KW-0963">Cytoplasm</keyword>
<dbReference type="InterPro" id="IPR003697">
    <property type="entry name" value="Maf-like"/>
</dbReference>
<dbReference type="PANTHER" id="PTHR43213:SF10">
    <property type="entry name" value="7-METHYL-GTP PYROPHOSPHATASE"/>
    <property type="match status" value="1"/>
</dbReference>
<evidence type="ECO:0000313" key="11">
    <source>
        <dbReference type="Proteomes" id="UP000267049"/>
    </source>
</evidence>
<dbReference type="EC" id="3.6.1.-" evidence="9"/>
<feature type="site" description="Important for substrate specificity" evidence="9">
    <location>
        <position position="79"/>
    </location>
</feature>
<keyword evidence="3 9" id="KW-0378">Hydrolase</keyword>